<sequence>MSLEYIFENRGTVQVRPSCGGKRNFCWYILGGAGLLLLVLLVWLFFSGYLTSADSSGVHALTLRGKMDEQEKLIEKQAASIRNLEDQLASAKREQEVQRAANDELTKKFAAAEADLAGQRDKLALYEEILSPEGLEEGLNIQHFSVKERLIDSDGNKVNGGHLYQYHLVMANIRGGDASVKGSFSITVTGKQDGKEVTVTQKDVTPKDEKTLTDFDVKHYQSLEGSLLFPKDFVPVSVKVRVSPESGDAPDRLTKSYNWASFSKAGSASKAAELTVSTTTNKE</sequence>
<dbReference type="RefSeq" id="WP_324694617.1">
    <property type="nucleotide sequence ID" value="NZ_JAYMYJ010000090.1"/>
</dbReference>
<accession>A0ABU6CWH8</accession>
<dbReference type="InterPro" id="IPR046703">
    <property type="entry name" value="DUF6776"/>
</dbReference>
<feature type="transmembrane region" description="Helical" evidence="2">
    <location>
        <begin position="25"/>
        <end position="46"/>
    </location>
</feature>
<evidence type="ECO:0000313" key="3">
    <source>
        <dbReference type="EMBL" id="MEB4591192.1"/>
    </source>
</evidence>
<keyword evidence="2" id="KW-0812">Transmembrane</keyword>
<keyword evidence="4" id="KW-1185">Reference proteome</keyword>
<keyword evidence="2" id="KW-1133">Transmembrane helix</keyword>
<proteinExistence type="predicted"/>
<evidence type="ECO:0000256" key="2">
    <source>
        <dbReference type="SAM" id="Phobius"/>
    </source>
</evidence>
<feature type="coiled-coil region" evidence="1">
    <location>
        <begin position="67"/>
        <end position="122"/>
    </location>
</feature>
<dbReference type="Proteomes" id="UP001308005">
    <property type="component" value="Unassembled WGS sequence"/>
</dbReference>
<gene>
    <name evidence="3" type="ORF">VSS37_09400</name>
</gene>
<organism evidence="3 4">
    <name type="scientific">Candidatus Thiothrix phosphatis</name>
    <dbReference type="NCBI Taxonomy" id="3112415"/>
    <lineage>
        <taxon>Bacteria</taxon>
        <taxon>Pseudomonadati</taxon>
        <taxon>Pseudomonadota</taxon>
        <taxon>Gammaproteobacteria</taxon>
        <taxon>Thiotrichales</taxon>
        <taxon>Thiotrichaceae</taxon>
        <taxon>Thiothrix</taxon>
    </lineage>
</organism>
<comment type="caution">
    <text evidence="3">The sequence shown here is derived from an EMBL/GenBank/DDBJ whole genome shotgun (WGS) entry which is preliminary data.</text>
</comment>
<keyword evidence="1" id="KW-0175">Coiled coil</keyword>
<evidence type="ECO:0000313" key="4">
    <source>
        <dbReference type="Proteomes" id="UP001308005"/>
    </source>
</evidence>
<evidence type="ECO:0000256" key="1">
    <source>
        <dbReference type="SAM" id="Coils"/>
    </source>
</evidence>
<keyword evidence="2" id="KW-0472">Membrane</keyword>
<reference evidence="4" key="1">
    <citation type="submission" date="2023-07" db="EMBL/GenBank/DDBJ databases">
        <title>The carbon used by Thiothrix.</title>
        <authorList>
            <person name="Chen L."/>
        </authorList>
    </citation>
    <scope>NUCLEOTIDE SEQUENCE [LARGE SCALE GENOMIC DNA]</scope>
</reference>
<dbReference type="Pfam" id="PF20567">
    <property type="entry name" value="DUF6776"/>
    <property type="match status" value="1"/>
</dbReference>
<dbReference type="EMBL" id="JAYMYJ010000090">
    <property type="protein sequence ID" value="MEB4591192.1"/>
    <property type="molecule type" value="Genomic_DNA"/>
</dbReference>
<name>A0ABU6CWH8_9GAMM</name>
<protein>
    <submittedName>
        <fullName evidence="3">DUF6776 family protein</fullName>
    </submittedName>
</protein>